<sequence>MTVVRVIEGSERSRGLIIRQTPNHSGQWGDIKFTFDSVSNPDFVVIINFVPELTVVECSPENIWAIIQEPPVPNYKWFAKGFGKFSRVYTTDMSLKGTKYIHTQPALRWYVDKDYDYLKSCQVPDKTRQLSWITSNKKMFKGHQDRLKFLEKISQVLEIDLWGNGFKRIPDKWDGLAPYKYSLAIENYSGLHYWSEKLADCFLSYTMPIYYGCVNLSDYFPKESFIWIDINKPQEAIEIIQEAIASQQWEKNLEAITHARELILNEYQFFPFFARQIQEINSPRSPATRIEFARINHIDLRYHIQNPAKLIQKLKKSFLSQ</sequence>
<feature type="domain" description="Fucosyltransferase C-terminal" evidence="4">
    <location>
        <begin position="124"/>
        <end position="238"/>
    </location>
</feature>
<dbReference type="InterPro" id="IPR001503">
    <property type="entry name" value="Glyco_trans_10"/>
</dbReference>
<dbReference type="InterPro" id="IPR038577">
    <property type="entry name" value="GT10-like_C_sf"/>
</dbReference>
<organism evidence="5 6">
    <name type="scientific">Microcystis aeruginosa Ma_QC_B_20070730_S2</name>
    <dbReference type="NCBI Taxonomy" id="2486256"/>
    <lineage>
        <taxon>Bacteria</taxon>
        <taxon>Bacillati</taxon>
        <taxon>Cyanobacteriota</taxon>
        <taxon>Cyanophyceae</taxon>
        <taxon>Oscillatoriophycideae</taxon>
        <taxon>Chroococcales</taxon>
        <taxon>Microcystaceae</taxon>
        <taxon>Microcystis</taxon>
    </lineage>
</organism>
<comment type="similarity">
    <text evidence="1">Belongs to the glycosyltransferase 10 family.</text>
</comment>
<reference evidence="5 6" key="1">
    <citation type="submission" date="2019-01" db="EMBL/GenBank/DDBJ databases">
        <title>Coherence of Microcystis species and biogeography revealed through population genomics.</title>
        <authorList>
            <person name="Perez-Carrascal O.M."/>
            <person name="Terrat Y."/>
            <person name="Giani A."/>
            <person name="Fortin N."/>
            <person name="Tromas N."/>
            <person name="Shapiro B.J."/>
        </authorList>
    </citation>
    <scope>NUCLEOTIDE SEQUENCE [LARGE SCALE GENOMIC DNA]</scope>
    <source>
        <strain evidence="5">Ma_QC_B_20070730_S2</strain>
    </source>
</reference>
<protein>
    <recommendedName>
        <fullName evidence="4">Fucosyltransferase C-terminal domain-containing protein</fullName>
    </recommendedName>
</protein>
<name>A0A552DUP5_MICAE</name>
<dbReference type="InterPro" id="IPR055270">
    <property type="entry name" value="Glyco_tran_10_C"/>
</dbReference>
<dbReference type="GO" id="GO:0016020">
    <property type="term" value="C:membrane"/>
    <property type="evidence" value="ECO:0007669"/>
    <property type="project" value="InterPro"/>
</dbReference>
<proteinExistence type="inferred from homology"/>
<dbReference type="Gene3D" id="3.40.50.11660">
    <property type="entry name" value="Glycosyl transferase family 10, C-terminal domain"/>
    <property type="match status" value="1"/>
</dbReference>
<dbReference type="EMBL" id="SFBK01000119">
    <property type="protein sequence ID" value="TRU25906.1"/>
    <property type="molecule type" value="Genomic_DNA"/>
</dbReference>
<dbReference type="SUPFAM" id="SSF53756">
    <property type="entry name" value="UDP-Glycosyltransferase/glycogen phosphorylase"/>
    <property type="match status" value="1"/>
</dbReference>
<accession>A0A552DUP5</accession>
<evidence type="ECO:0000259" key="4">
    <source>
        <dbReference type="Pfam" id="PF00852"/>
    </source>
</evidence>
<dbReference type="GO" id="GO:0008417">
    <property type="term" value="F:fucosyltransferase activity"/>
    <property type="evidence" value="ECO:0007669"/>
    <property type="project" value="InterPro"/>
</dbReference>
<dbReference type="PANTHER" id="PTHR11929:SF194">
    <property type="entry name" value="ALPHA-(1,3)-FUCOSYLTRANSFERASE 10"/>
    <property type="match status" value="1"/>
</dbReference>
<dbReference type="Proteomes" id="UP000320551">
    <property type="component" value="Unassembled WGS sequence"/>
</dbReference>
<keyword evidence="2" id="KW-0328">Glycosyltransferase</keyword>
<dbReference type="AlphaFoldDB" id="A0A552DUP5"/>
<evidence type="ECO:0000313" key="6">
    <source>
        <dbReference type="Proteomes" id="UP000320551"/>
    </source>
</evidence>
<gene>
    <name evidence="5" type="ORF">EWV80_08975</name>
</gene>
<evidence type="ECO:0000256" key="3">
    <source>
        <dbReference type="ARBA" id="ARBA00022679"/>
    </source>
</evidence>
<keyword evidence="3" id="KW-0808">Transferase</keyword>
<comment type="caution">
    <text evidence="5">The sequence shown here is derived from an EMBL/GenBank/DDBJ whole genome shotgun (WGS) entry which is preliminary data.</text>
</comment>
<dbReference type="PANTHER" id="PTHR11929">
    <property type="entry name" value="ALPHA- 1,3 -FUCOSYLTRANSFERASE"/>
    <property type="match status" value="1"/>
</dbReference>
<evidence type="ECO:0000256" key="1">
    <source>
        <dbReference type="ARBA" id="ARBA00008919"/>
    </source>
</evidence>
<evidence type="ECO:0000313" key="5">
    <source>
        <dbReference type="EMBL" id="TRU25906.1"/>
    </source>
</evidence>
<evidence type="ECO:0000256" key="2">
    <source>
        <dbReference type="ARBA" id="ARBA00022676"/>
    </source>
</evidence>
<dbReference type="Pfam" id="PF00852">
    <property type="entry name" value="Glyco_transf_10"/>
    <property type="match status" value="1"/>
</dbReference>